<keyword evidence="1" id="KW-0472">Membrane</keyword>
<dbReference type="PaxDb" id="55529-EKX34208"/>
<dbReference type="KEGG" id="gtt:GUITHDRAFT_119625"/>
<reference evidence="4" key="2">
    <citation type="submission" date="2012-11" db="EMBL/GenBank/DDBJ databases">
        <authorList>
            <person name="Kuo A."/>
            <person name="Curtis B.A."/>
            <person name="Tanifuji G."/>
            <person name="Burki F."/>
            <person name="Gruber A."/>
            <person name="Irimia M."/>
            <person name="Maruyama S."/>
            <person name="Arias M.C."/>
            <person name="Ball S.G."/>
            <person name="Gile G.H."/>
            <person name="Hirakawa Y."/>
            <person name="Hopkins J.F."/>
            <person name="Rensing S.A."/>
            <person name="Schmutz J."/>
            <person name="Symeonidi A."/>
            <person name="Elias M."/>
            <person name="Eveleigh R.J."/>
            <person name="Herman E.K."/>
            <person name="Klute M.J."/>
            <person name="Nakayama T."/>
            <person name="Obornik M."/>
            <person name="Reyes-Prieto A."/>
            <person name="Armbrust E.V."/>
            <person name="Aves S.J."/>
            <person name="Beiko R.G."/>
            <person name="Coutinho P."/>
            <person name="Dacks J.B."/>
            <person name="Durnford D.G."/>
            <person name="Fast N.M."/>
            <person name="Green B.R."/>
            <person name="Grisdale C."/>
            <person name="Hempe F."/>
            <person name="Henrissat B."/>
            <person name="Hoppner M.P."/>
            <person name="Ishida K.-I."/>
            <person name="Kim E."/>
            <person name="Koreny L."/>
            <person name="Kroth P.G."/>
            <person name="Liu Y."/>
            <person name="Malik S.-B."/>
            <person name="Maier U.G."/>
            <person name="McRose D."/>
            <person name="Mock T."/>
            <person name="Neilson J.A."/>
            <person name="Onodera N.T."/>
            <person name="Poole A.M."/>
            <person name="Pritham E.J."/>
            <person name="Richards T.A."/>
            <person name="Rocap G."/>
            <person name="Roy S.W."/>
            <person name="Sarai C."/>
            <person name="Schaack S."/>
            <person name="Shirato S."/>
            <person name="Slamovits C.H."/>
            <person name="Spencer D.F."/>
            <person name="Suzuki S."/>
            <person name="Worden A.Z."/>
            <person name="Zauner S."/>
            <person name="Barry K."/>
            <person name="Bell C."/>
            <person name="Bharti A.K."/>
            <person name="Crow J.A."/>
            <person name="Grimwood J."/>
            <person name="Kramer R."/>
            <person name="Lindquist E."/>
            <person name="Lucas S."/>
            <person name="Salamov A."/>
            <person name="McFadden G.I."/>
            <person name="Lane C.E."/>
            <person name="Keeling P.J."/>
            <person name="Gray M.W."/>
            <person name="Grigoriev I.V."/>
            <person name="Archibald J.M."/>
        </authorList>
    </citation>
    <scope>NUCLEOTIDE SEQUENCE</scope>
    <source>
        <strain evidence="4">CCMP2712</strain>
    </source>
</reference>
<dbReference type="EMBL" id="JH993116">
    <property type="protein sequence ID" value="EKX34208.1"/>
    <property type="molecule type" value="Genomic_DNA"/>
</dbReference>
<evidence type="ECO:0000256" key="1">
    <source>
        <dbReference type="SAM" id="Phobius"/>
    </source>
</evidence>
<gene>
    <name evidence="2" type="ORF">GUITHDRAFT_119625</name>
</gene>
<accession>L1ID87</accession>
<feature type="transmembrane region" description="Helical" evidence="1">
    <location>
        <begin position="86"/>
        <end position="106"/>
    </location>
</feature>
<name>L1ID87_GUITC</name>
<dbReference type="HOGENOM" id="CLU_1889743_0_0_1"/>
<keyword evidence="1" id="KW-1133">Transmembrane helix</keyword>
<keyword evidence="4" id="KW-1185">Reference proteome</keyword>
<dbReference type="Proteomes" id="UP000011087">
    <property type="component" value="Unassembled WGS sequence"/>
</dbReference>
<reference evidence="2 4" key="1">
    <citation type="journal article" date="2012" name="Nature">
        <title>Algal genomes reveal evolutionary mosaicism and the fate of nucleomorphs.</title>
        <authorList>
            <consortium name="DOE Joint Genome Institute"/>
            <person name="Curtis B.A."/>
            <person name="Tanifuji G."/>
            <person name="Burki F."/>
            <person name="Gruber A."/>
            <person name="Irimia M."/>
            <person name="Maruyama S."/>
            <person name="Arias M.C."/>
            <person name="Ball S.G."/>
            <person name="Gile G.H."/>
            <person name="Hirakawa Y."/>
            <person name="Hopkins J.F."/>
            <person name="Kuo A."/>
            <person name="Rensing S.A."/>
            <person name="Schmutz J."/>
            <person name="Symeonidi A."/>
            <person name="Elias M."/>
            <person name="Eveleigh R.J."/>
            <person name="Herman E.K."/>
            <person name="Klute M.J."/>
            <person name="Nakayama T."/>
            <person name="Obornik M."/>
            <person name="Reyes-Prieto A."/>
            <person name="Armbrust E.V."/>
            <person name="Aves S.J."/>
            <person name="Beiko R.G."/>
            <person name="Coutinho P."/>
            <person name="Dacks J.B."/>
            <person name="Durnford D.G."/>
            <person name="Fast N.M."/>
            <person name="Green B.R."/>
            <person name="Grisdale C.J."/>
            <person name="Hempel F."/>
            <person name="Henrissat B."/>
            <person name="Hoppner M.P."/>
            <person name="Ishida K."/>
            <person name="Kim E."/>
            <person name="Koreny L."/>
            <person name="Kroth P.G."/>
            <person name="Liu Y."/>
            <person name="Malik S.B."/>
            <person name="Maier U.G."/>
            <person name="McRose D."/>
            <person name="Mock T."/>
            <person name="Neilson J.A."/>
            <person name="Onodera N.T."/>
            <person name="Poole A.M."/>
            <person name="Pritham E.J."/>
            <person name="Richards T.A."/>
            <person name="Rocap G."/>
            <person name="Roy S.W."/>
            <person name="Sarai C."/>
            <person name="Schaack S."/>
            <person name="Shirato S."/>
            <person name="Slamovits C.H."/>
            <person name="Spencer D.F."/>
            <person name="Suzuki S."/>
            <person name="Worden A.Z."/>
            <person name="Zauner S."/>
            <person name="Barry K."/>
            <person name="Bell C."/>
            <person name="Bharti A.K."/>
            <person name="Crow J.A."/>
            <person name="Grimwood J."/>
            <person name="Kramer R."/>
            <person name="Lindquist E."/>
            <person name="Lucas S."/>
            <person name="Salamov A."/>
            <person name="McFadden G.I."/>
            <person name="Lane C.E."/>
            <person name="Keeling P.J."/>
            <person name="Gray M.W."/>
            <person name="Grigoriev I.V."/>
            <person name="Archibald J.M."/>
        </authorList>
    </citation>
    <scope>NUCLEOTIDE SEQUENCE</scope>
    <source>
        <strain evidence="2 4">CCMP2712</strain>
    </source>
</reference>
<evidence type="ECO:0000313" key="4">
    <source>
        <dbReference type="Proteomes" id="UP000011087"/>
    </source>
</evidence>
<dbReference type="AlphaFoldDB" id="L1ID87"/>
<reference evidence="3" key="3">
    <citation type="submission" date="2016-03" db="UniProtKB">
        <authorList>
            <consortium name="EnsemblProtists"/>
        </authorList>
    </citation>
    <scope>IDENTIFICATION</scope>
</reference>
<dbReference type="Gene3D" id="1.20.1250.20">
    <property type="entry name" value="MFS general substrate transporter like domains"/>
    <property type="match status" value="1"/>
</dbReference>
<protein>
    <recommendedName>
        <fullName evidence="5">Major facilitator superfamily (MFS) profile domain-containing protein</fullName>
    </recommendedName>
</protein>
<evidence type="ECO:0008006" key="5">
    <source>
        <dbReference type="Google" id="ProtNLM"/>
    </source>
</evidence>
<sequence>MFSFVACGGTEGACLGTSSWREERTELSLRGYRKLLKEYEEGKQSEATGGWTRNSLQYAVNFAVQPSAEATREFINVALGFSPQQYAFLASYGFTLLYTFASLIAGRVADTVDRGKTLSVSIFLWHSGVKAFFLS</sequence>
<dbReference type="RefSeq" id="XP_005821188.1">
    <property type="nucleotide sequence ID" value="XM_005821131.1"/>
</dbReference>
<evidence type="ECO:0000313" key="2">
    <source>
        <dbReference type="EMBL" id="EKX34208.1"/>
    </source>
</evidence>
<keyword evidence="1" id="KW-0812">Transmembrane</keyword>
<dbReference type="InterPro" id="IPR036259">
    <property type="entry name" value="MFS_trans_sf"/>
</dbReference>
<dbReference type="SUPFAM" id="SSF103473">
    <property type="entry name" value="MFS general substrate transporter"/>
    <property type="match status" value="1"/>
</dbReference>
<dbReference type="GeneID" id="17290952"/>
<dbReference type="OrthoDB" id="3639251at2759"/>
<dbReference type="EnsemblProtists" id="EKX34208">
    <property type="protein sequence ID" value="EKX34208"/>
    <property type="gene ID" value="GUITHDRAFT_119625"/>
</dbReference>
<proteinExistence type="predicted"/>
<evidence type="ECO:0000313" key="3">
    <source>
        <dbReference type="EnsemblProtists" id="EKX34208"/>
    </source>
</evidence>
<organism evidence="2">
    <name type="scientific">Guillardia theta (strain CCMP2712)</name>
    <name type="common">Cryptophyte</name>
    <dbReference type="NCBI Taxonomy" id="905079"/>
    <lineage>
        <taxon>Eukaryota</taxon>
        <taxon>Cryptophyceae</taxon>
        <taxon>Pyrenomonadales</taxon>
        <taxon>Geminigeraceae</taxon>
        <taxon>Guillardia</taxon>
    </lineage>
</organism>